<keyword evidence="1" id="KW-0812">Transmembrane</keyword>
<dbReference type="Pfam" id="PF06667">
    <property type="entry name" value="PspB"/>
    <property type="match status" value="1"/>
</dbReference>
<dbReference type="GO" id="GO:0009271">
    <property type="term" value="P:phage shock"/>
    <property type="evidence" value="ECO:0007669"/>
    <property type="project" value="InterPro"/>
</dbReference>
<evidence type="ECO:0000313" key="2">
    <source>
        <dbReference type="EMBL" id="QJE74684.1"/>
    </source>
</evidence>
<proteinExistence type="predicted"/>
<dbReference type="GO" id="GO:0006355">
    <property type="term" value="P:regulation of DNA-templated transcription"/>
    <property type="evidence" value="ECO:0007669"/>
    <property type="project" value="InterPro"/>
</dbReference>
<sequence length="72" mass="8208">MNGGHLVAIFALLIPITAIVMSHMTKWRRFRAQGLPEQAAQELELRAQKLEDRVAQLETILDAESPGWRRRA</sequence>
<evidence type="ECO:0000256" key="1">
    <source>
        <dbReference type="SAM" id="Phobius"/>
    </source>
</evidence>
<reference evidence="2" key="1">
    <citation type="submission" date="2020-04" db="EMBL/GenBank/DDBJ databases">
        <title>A desert anoxygenic phototrophic bacterium fixes CO2 using RubisCO under aerobic conditions.</title>
        <authorList>
            <person name="Tang K."/>
        </authorList>
    </citation>
    <scope>NUCLEOTIDE SEQUENCE [LARGE SCALE GENOMIC DNA]</scope>
    <source>
        <strain evidence="2">MIMtkB3</strain>
    </source>
</reference>
<dbReference type="KEGG" id="acru:HHL28_17905"/>
<dbReference type="Proteomes" id="UP000501891">
    <property type="component" value="Chromosome"/>
</dbReference>
<dbReference type="EMBL" id="CP051775">
    <property type="protein sequence ID" value="QJE74684.1"/>
    <property type="molecule type" value="Genomic_DNA"/>
</dbReference>
<dbReference type="InterPro" id="IPR009554">
    <property type="entry name" value="Phageshock_PspB"/>
</dbReference>
<evidence type="ECO:0000313" key="3">
    <source>
        <dbReference type="Proteomes" id="UP000501891"/>
    </source>
</evidence>
<name>A0A858RBB3_9PROT</name>
<dbReference type="AlphaFoldDB" id="A0A858RBB3"/>
<keyword evidence="1" id="KW-0472">Membrane</keyword>
<feature type="transmembrane region" description="Helical" evidence="1">
    <location>
        <begin position="6"/>
        <end position="24"/>
    </location>
</feature>
<accession>A0A858RBB3</accession>
<gene>
    <name evidence="2" type="ORF">HHL28_17905</name>
</gene>
<keyword evidence="1" id="KW-1133">Transmembrane helix</keyword>
<protein>
    <submittedName>
        <fullName evidence="2">Phage shock protein B</fullName>
    </submittedName>
</protein>
<organism evidence="2 3">
    <name type="scientific">Aerophototrophica crusticola</name>
    <dbReference type="NCBI Taxonomy" id="1709002"/>
    <lineage>
        <taxon>Bacteria</taxon>
        <taxon>Pseudomonadati</taxon>
        <taxon>Pseudomonadota</taxon>
        <taxon>Alphaproteobacteria</taxon>
        <taxon>Rhodospirillales</taxon>
        <taxon>Rhodospirillaceae</taxon>
        <taxon>Aerophototrophica</taxon>
    </lineage>
</organism>
<keyword evidence="3" id="KW-1185">Reference proteome</keyword>